<reference evidence="1 2" key="1">
    <citation type="submission" date="2013-01" db="EMBL/GenBank/DDBJ databases">
        <authorList>
            <person name="Harkins D.M."/>
            <person name="Durkin A.S."/>
            <person name="Brinkac L.M."/>
            <person name="Haft D.H."/>
            <person name="Selengut J.D."/>
            <person name="Sanka R."/>
            <person name="DePew J."/>
            <person name="Purushe J."/>
            <person name="Tulsiani S.M."/>
            <person name="Graham G.C."/>
            <person name="Burns M.-A."/>
            <person name="Dohnt M.F."/>
            <person name="Smythe L.D."/>
            <person name="McKay D.B."/>
            <person name="Craig S.B."/>
            <person name="Vinetz J.M."/>
            <person name="Sutton G.G."/>
            <person name="Nierman W.C."/>
            <person name="Fouts D.E."/>
        </authorList>
    </citation>
    <scope>NUCLEOTIDE SEQUENCE [LARGE SCALE GENOMIC DNA]</scope>
    <source>
        <strain evidence="1 2">LT2116</strain>
    </source>
</reference>
<evidence type="ECO:0000313" key="1">
    <source>
        <dbReference type="EMBL" id="EMF80142.1"/>
    </source>
</evidence>
<evidence type="ECO:0000313" key="2">
    <source>
        <dbReference type="Proteomes" id="UP000011770"/>
    </source>
</evidence>
<organism evidence="1 2">
    <name type="scientific">Leptospira weilii serovar Topaz str. LT2116</name>
    <dbReference type="NCBI Taxonomy" id="1088540"/>
    <lineage>
        <taxon>Bacteria</taxon>
        <taxon>Pseudomonadati</taxon>
        <taxon>Spirochaetota</taxon>
        <taxon>Spirochaetia</taxon>
        <taxon>Leptospirales</taxon>
        <taxon>Leptospiraceae</taxon>
        <taxon>Leptospira</taxon>
    </lineage>
</organism>
<dbReference type="AlphaFoldDB" id="M3FI65"/>
<dbReference type="Proteomes" id="UP000011770">
    <property type="component" value="Unassembled WGS sequence"/>
</dbReference>
<proteinExistence type="predicted"/>
<sequence length="114" mass="12977">MIFQNGLIGGMASEGLYFQGRVFQATGVSELVELLKKFSISKNQSSVTFEYFAYSKEYTKGMKNLGYDPNTKEGMLNYLNRFDSEAISEIKSIEIVNKKTLGNIEILYGIYREK</sequence>
<accession>M3FI65</accession>
<protein>
    <submittedName>
        <fullName evidence="1">Uncharacterized protein</fullName>
    </submittedName>
</protein>
<gene>
    <name evidence="1" type="ORF">LEP1GSC188_2478</name>
</gene>
<dbReference type="EMBL" id="AHOR02000061">
    <property type="protein sequence ID" value="EMF80142.1"/>
    <property type="molecule type" value="Genomic_DNA"/>
</dbReference>
<name>M3FI65_9LEPT</name>
<comment type="caution">
    <text evidence="1">The sequence shown here is derived from an EMBL/GenBank/DDBJ whole genome shotgun (WGS) entry which is preliminary data.</text>
</comment>